<feature type="compositionally biased region" description="Basic and acidic residues" evidence="8">
    <location>
        <begin position="1"/>
        <end position="19"/>
    </location>
</feature>
<evidence type="ECO:0000256" key="6">
    <source>
        <dbReference type="ARBA" id="ARBA00023125"/>
    </source>
</evidence>
<keyword evidence="4" id="KW-0378">Hydrolase</keyword>
<dbReference type="InterPro" id="IPR000330">
    <property type="entry name" value="SNF2_N"/>
</dbReference>
<dbReference type="GO" id="GO:0004386">
    <property type="term" value="F:helicase activity"/>
    <property type="evidence" value="ECO:0007669"/>
    <property type="project" value="UniProtKB-KW"/>
</dbReference>
<dbReference type="PANTHER" id="PTHR45797">
    <property type="entry name" value="RAD54-LIKE"/>
    <property type="match status" value="1"/>
</dbReference>
<dbReference type="Proteomes" id="UP001196413">
    <property type="component" value="Unassembled WGS sequence"/>
</dbReference>
<evidence type="ECO:0000259" key="9">
    <source>
        <dbReference type="PROSITE" id="PS51192"/>
    </source>
</evidence>
<comment type="similarity">
    <text evidence="2">Belongs to the SNF2/RAD54 helicase family.</text>
</comment>
<evidence type="ECO:0000256" key="1">
    <source>
        <dbReference type="ARBA" id="ARBA00004123"/>
    </source>
</evidence>
<keyword evidence="6" id="KW-0238">DNA-binding</keyword>
<evidence type="ECO:0000313" key="11">
    <source>
        <dbReference type="Proteomes" id="UP001196413"/>
    </source>
</evidence>
<keyword evidence="5" id="KW-0067">ATP-binding</keyword>
<keyword evidence="7" id="KW-0539">Nucleus</keyword>
<evidence type="ECO:0000256" key="7">
    <source>
        <dbReference type="ARBA" id="ARBA00023242"/>
    </source>
</evidence>
<dbReference type="Gene3D" id="3.40.50.300">
    <property type="entry name" value="P-loop containing nucleotide triphosphate hydrolases"/>
    <property type="match status" value="1"/>
</dbReference>
<reference evidence="10" key="1">
    <citation type="submission" date="2021-06" db="EMBL/GenBank/DDBJ databases">
        <title>Parelaphostrongylus tenuis whole genome reference sequence.</title>
        <authorList>
            <person name="Garwood T.J."/>
            <person name="Larsen P.A."/>
            <person name="Fountain-Jones N.M."/>
            <person name="Garbe J.R."/>
            <person name="Macchietto M.G."/>
            <person name="Kania S.A."/>
            <person name="Gerhold R.W."/>
            <person name="Richards J.E."/>
            <person name="Wolf T.M."/>
        </authorList>
    </citation>
    <scope>NUCLEOTIDE SEQUENCE</scope>
    <source>
        <strain evidence="10">MNPRO001-30</strain>
        <tissue evidence="10">Meninges</tissue>
    </source>
</reference>
<dbReference type="AlphaFoldDB" id="A0AAD5WD75"/>
<dbReference type="GO" id="GO:0005634">
    <property type="term" value="C:nucleus"/>
    <property type="evidence" value="ECO:0007669"/>
    <property type="project" value="UniProtKB-SubCell"/>
</dbReference>
<dbReference type="GO" id="GO:0003677">
    <property type="term" value="F:DNA binding"/>
    <property type="evidence" value="ECO:0007669"/>
    <property type="project" value="UniProtKB-KW"/>
</dbReference>
<evidence type="ECO:0000256" key="5">
    <source>
        <dbReference type="ARBA" id="ARBA00022840"/>
    </source>
</evidence>
<comment type="subcellular location">
    <subcellularLocation>
        <location evidence="1">Nucleus</location>
    </subcellularLocation>
</comment>
<gene>
    <name evidence="10" type="primary">XNP1_3</name>
    <name evidence="10" type="ORF">KIN20_026839</name>
</gene>
<protein>
    <submittedName>
        <fullName evidence="10">Transcriptional regulator ATRX</fullName>
    </submittedName>
</protein>
<dbReference type="GO" id="GO:0005524">
    <property type="term" value="F:ATP binding"/>
    <property type="evidence" value="ECO:0007669"/>
    <property type="project" value="UniProtKB-KW"/>
</dbReference>
<dbReference type="SMART" id="SM00487">
    <property type="entry name" value="DEXDc"/>
    <property type="match status" value="1"/>
</dbReference>
<organism evidence="10 11">
    <name type="scientific">Parelaphostrongylus tenuis</name>
    <name type="common">Meningeal worm</name>
    <dbReference type="NCBI Taxonomy" id="148309"/>
    <lineage>
        <taxon>Eukaryota</taxon>
        <taxon>Metazoa</taxon>
        <taxon>Ecdysozoa</taxon>
        <taxon>Nematoda</taxon>
        <taxon>Chromadorea</taxon>
        <taxon>Rhabditida</taxon>
        <taxon>Rhabditina</taxon>
        <taxon>Rhabditomorpha</taxon>
        <taxon>Strongyloidea</taxon>
        <taxon>Metastrongylidae</taxon>
        <taxon>Parelaphostrongylus</taxon>
    </lineage>
</organism>
<feature type="compositionally biased region" description="Acidic residues" evidence="8">
    <location>
        <begin position="456"/>
        <end position="466"/>
    </location>
</feature>
<evidence type="ECO:0000256" key="4">
    <source>
        <dbReference type="ARBA" id="ARBA00022806"/>
    </source>
</evidence>
<dbReference type="InterPro" id="IPR044574">
    <property type="entry name" value="ARIP4-like"/>
</dbReference>
<evidence type="ECO:0000256" key="3">
    <source>
        <dbReference type="ARBA" id="ARBA00022741"/>
    </source>
</evidence>
<evidence type="ECO:0000313" key="10">
    <source>
        <dbReference type="EMBL" id="KAJ1366230.1"/>
    </source>
</evidence>
<dbReference type="InterPro" id="IPR027417">
    <property type="entry name" value="P-loop_NTPase"/>
</dbReference>
<proteinExistence type="inferred from homology"/>
<evidence type="ECO:0000256" key="2">
    <source>
        <dbReference type="ARBA" id="ARBA00007025"/>
    </source>
</evidence>
<feature type="domain" description="Helicase ATP-binding" evidence="9">
    <location>
        <begin position="103"/>
        <end position="310"/>
    </location>
</feature>
<dbReference type="InterPro" id="IPR014001">
    <property type="entry name" value="Helicase_ATP-bd"/>
</dbReference>
<sequence length="506" mass="58322">MSKDELQQETLEAEKAEKERRKRLEQKQKEFNGIEFVEGVDIAPALVSGTSSVQKLKSVVVDPDKNGDPPVPVSVHSSLVRVLKPHQAEGIQFMYDCVFESIDRLGEQGGGGILAHCMGLGKTLQVITFLHTVMTHPKTKSFAKRVLIVVPKNVILNWCKEFQKWLDDNDPDLAVIDVIELDSFKTYNDRHAVLENWYNCDVPSVMIIGYDMFRILTHDDDDTKKKAPQKRTSKKNKRLLKLQQQFREYLQDPGPDIVICDEAHKLKNDESALTKTMVKIRTKRRICLTGTPLQNNLMEYHCMVSFVKPGLLGTKIEFANRFANIINRGRLKDATPLEVRLMKRRCHVLFKHLKKCVDRKDYRVLVDAIPPKQEYVINVRLTPRQCGLYRAFLNNVAIDDTRLSKRLLADYHVLFRVWTHPYLLILHQQKQERERLLHDEMMEDEDYLVDGSDSSFESEYEEDDEEKLIKSSGKKKGRKSNAEASYSDVMLLSSEDESTSVGVDKK</sequence>
<dbReference type="InterPro" id="IPR038718">
    <property type="entry name" value="SNF2-like_sf"/>
</dbReference>
<keyword evidence="11" id="KW-1185">Reference proteome</keyword>
<dbReference type="PROSITE" id="PS51192">
    <property type="entry name" value="HELICASE_ATP_BIND_1"/>
    <property type="match status" value="1"/>
</dbReference>
<dbReference type="Pfam" id="PF00176">
    <property type="entry name" value="SNF2-rel_dom"/>
    <property type="match status" value="1"/>
</dbReference>
<dbReference type="EMBL" id="JAHQIW010005493">
    <property type="protein sequence ID" value="KAJ1366230.1"/>
    <property type="molecule type" value="Genomic_DNA"/>
</dbReference>
<comment type="caution">
    <text evidence="10">The sequence shown here is derived from an EMBL/GenBank/DDBJ whole genome shotgun (WGS) entry which is preliminary data.</text>
</comment>
<accession>A0AAD5WD75</accession>
<dbReference type="Gene3D" id="3.40.50.10810">
    <property type="entry name" value="Tandem AAA-ATPase domain"/>
    <property type="match status" value="1"/>
</dbReference>
<keyword evidence="4" id="KW-0347">Helicase</keyword>
<keyword evidence="3" id="KW-0547">Nucleotide-binding</keyword>
<evidence type="ECO:0000256" key="8">
    <source>
        <dbReference type="SAM" id="MobiDB-lite"/>
    </source>
</evidence>
<dbReference type="SUPFAM" id="SSF52540">
    <property type="entry name" value="P-loop containing nucleoside triphosphate hydrolases"/>
    <property type="match status" value="1"/>
</dbReference>
<dbReference type="PANTHER" id="PTHR45797:SF3">
    <property type="entry name" value="TRANSCRIPTIONAL REGULATOR ATRX HOMOLOG"/>
    <property type="match status" value="1"/>
</dbReference>
<dbReference type="GO" id="GO:0016887">
    <property type="term" value="F:ATP hydrolysis activity"/>
    <property type="evidence" value="ECO:0007669"/>
    <property type="project" value="InterPro"/>
</dbReference>
<feature type="region of interest" description="Disordered" evidence="8">
    <location>
        <begin position="450"/>
        <end position="489"/>
    </location>
</feature>
<feature type="region of interest" description="Disordered" evidence="8">
    <location>
        <begin position="1"/>
        <end position="20"/>
    </location>
</feature>
<name>A0AAD5WD75_PARTN</name>